<protein>
    <submittedName>
        <fullName evidence="4">Zinc finger protein 532-like</fullName>
    </submittedName>
</protein>
<organism evidence="3 4">
    <name type="scientific">Galleria mellonella</name>
    <name type="common">Greater wax moth</name>
    <dbReference type="NCBI Taxonomy" id="7137"/>
    <lineage>
        <taxon>Eukaryota</taxon>
        <taxon>Metazoa</taxon>
        <taxon>Ecdysozoa</taxon>
        <taxon>Arthropoda</taxon>
        <taxon>Hexapoda</taxon>
        <taxon>Insecta</taxon>
        <taxon>Pterygota</taxon>
        <taxon>Neoptera</taxon>
        <taxon>Endopterygota</taxon>
        <taxon>Lepidoptera</taxon>
        <taxon>Glossata</taxon>
        <taxon>Ditrysia</taxon>
        <taxon>Pyraloidea</taxon>
        <taxon>Pyralidae</taxon>
        <taxon>Galleriinae</taxon>
        <taxon>Galleria</taxon>
    </lineage>
</organism>
<keyword evidence="3" id="KW-1185">Reference proteome</keyword>
<dbReference type="InterPro" id="IPR013087">
    <property type="entry name" value="Znf_C2H2_type"/>
</dbReference>
<name>A0A6J1WSR7_GALME</name>
<proteinExistence type="predicted"/>
<accession>A0A6J1WSR7</accession>
<evidence type="ECO:0000313" key="4">
    <source>
        <dbReference type="RefSeq" id="XP_026758721.1"/>
    </source>
</evidence>
<dbReference type="PROSITE" id="PS50157">
    <property type="entry name" value="ZINC_FINGER_C2H2_2"/>
    <property type="match status" value="5"/>
</dbReference>
<feature type="domain" description="C2H2-type" evidence="2">
    <location>
        <begin position="169"/>
        <end position="196"/>
    </location>
</feature>
<keyword evidence="1" id="KW-0862">Zinc</keyword>
<sequence>MAAETMDDQYSIKNLLFYRAIPNYVIPVSTDGYKIYACNDCGDRFVFQSSYEQHVNRKSVKITYTCRHCNHVKIFFNRCNLLAHIRSHTFKTATINVSDLMIEPLPQCHFRFDPSNVSNQVNLPQPSQSEKGNKKYNDLCFECKSDISDTGVMYKDRGKHYMQLTNQIYTCPVCLFAMPTICGLKAHLRIHLKSAPYYCPECGIYLSKKAIHYPYNHDCDGFKMMRATARYKCSIPGCHLFHPNEFKDHMKNHLKKVYKCQFCVVACFNEHTIRKHLKTHSSESKALIFYQCEMCPGRLVLHNQMENHLKSHVNSTLFPCWGCGATFNDVPLLLEHHINTHNPNEDIKTVYSSFITNKPETNKKRIYRVVKKCSKCKRSFTYKCKYNEIQVLPNECPYKCSLQSVDVQANTNSNRDAGAEIKCHICGNKIFENWEEIKKHYASNHKEHQCVDIKVVLTRFKKNVITKNKQQKHVITSMKNKRSKKMGRITKSKRKIFIKTSSDTSGTTLRNTLYTCSKCDCVCENKQSFETHIVTHRDPCMAYQCMECGQCFVVKPSFSTHLIVEHGILNVEEYITQKQCYNENALEKYQSDSAPVEPLRNNQCKICRDQFDNSDDLEKHFRVHGMAFLLQNTNKNNTNT</sequence>
<dbReference type="Gene3D" id="3.30.160.60">
    <property type="entry name" value="Classic Zinc Finger"/>
    <property type="match status" value="4"/>
</dbReference>
<dbReference type="RefSeq" id="XP_026758721.1">
    <property type="nucleotide sequence ID" value="XM_026902920.3"/>
</dbReference>
<reference evidence="4" key="1">
    <citation type="submission" date="2025-08" db="UniProtKB">
        <authorList>
            <consortium name="RefSeq"/>
        </authorList>
    </citation>
    <scope>IDENTIFICATION</scope>
    <source>
        <tissue evidence="4">Whole larvae</tissue>
    </source>
</reference>
<dbReference type="GeneID" id="113518141"/>
<dbReference type="PANTHER" id="PTHR47222:SF5">
    <property type="entry name" value="LOW QUALITY PROTEIN: ZINC FINGER PROTEIN 532-LIKE"/>
    <property type="match status" value="1"/>
</dbReference>
<dbReference type="SMART" id="SM00355">
    <property type="entry name" value="ZnF_C2H2"/>
    <property type="match status" value="11"/>
</dbReference>
<dbReference type="Pfam" id="PF25412">
    <property type="entry name" value="zf-C2H2_ZNF592"/>
    <property type="match status" value="1"/>
</dbReference>
<dbReference type="AlphaFoldDB" id="A0A6J1WSR7"/>
<dbReference type="PANTHER" id="PTHR47222">
    <property type="entry name" value="ZINC FINGER PROTEIN 532-RELATED"/>
    <property type="match status" value="1"/>
</dbReference>
<feature type="domain" description="C2H2-type" evidence="2">
    <location>
        <begin position="543"/>
        <end position="566"/>
    </location>
</feature>
<keyword evidence="1" id="KW-0863">Zinc-finger</keyword>
<dbReference type="GO" id="GO:0008270">
    <property type="term" value="F:zinc ion binding"/>
    <property type="evidence" value="ECO:0007669"/>
    <property type="project" value="UniProtKB-KW"/>
</dbReference>
<evidence type="ECO:0000313" key="3">
    <source>
        <dbReference type="Proteomes" id="UP001652740"/>
    </source>
</evidence>
<dbReference type="SUPFAM" id="SSF57667">
    <property type="entry name" value="beta-beta-alpha zinc fingers"/>
    <property type="match status" value="2"/>
</dbReference>
<dbReference type="InterPro" id="IPR057356">
    <property type="entry name" value="Znf-C2H2_ZNF592"/>
</dbReference>
<feature type="domain" description="C2H2-type" evidence="2">
    <location>
        <begin position="258"/>
        <end position="285"/>
    </location>
</feature>
<evidence type="ECO:0000256" key="1">
    <source>
        <dbReference type="PROSITE-ProRule" id="PRU00042"/>
    </source>
</evidence>
<gene>
    <name evidence="4" type="primary">LOC113518141</name>
</gene>
<evidence type="ECO:0000259" key="2">
    <source>
        <dbReference type="PROSITE" id="PS50157"/>
    </source>
</evidence>
<keyword evidence="1" id="KW-0479">Metal-binding</keyword>
<dbReference type="InParanoid" id="A0A6J1WSR7"/>
<dbReference type="KEGG" id="gmw:113518141"/>
<dbReference type="InterPro" id="IPR045914">
    <property type="entry name" value="Zn532-like"/>
</dbReference>
<dbReference type="OrthoDB" id="8856548at2759"/>
<feature type="domain" description="C2H2-type" evidence="2">
    <location>
        <begin position="602"/>
        <end position="624"/>
    </location>
</feature>
<feature type="domain" description="C2H2-type" evidence="2">
    <location>
        <begin position="318"/>
        <end position="346"/>
    </location>
</feature>
<dbReference type="PROSITE" id="PS00028">
    <property type="entry name" value="ZINC_FINGER_C2H2_1"/>
    <property type="match status" value="6"/>
</dbReference>
<dbReference type="InterPro" id="IPR036236">
    <property type="entry name" value="Znf_C2H2_sf"/>
</dbReference>
<dbReference type="Proteomes" id="UP001652740">
    <property type="component" value="Unplaced"/>
</dbReference>